<keyword evidence="2" id="KW-1185">Reference proteome</keyword>
<dbReference type="EMBL" id="JACKWZ010000085">
    <property type="protein sequence ID" value="KAF9416731.1"/>
    <property type="molecule type" value="Genomic_DNA"/>
</dbReference>
<name>A0A835GGY0_SPOEX</name>
<dbReference type="Proteomes" id="UP000648187">
    <property type="component" value="Unassembled WGS sequence"/>
</dbReference>
<comment type="caution">
    <text evidence="1">The sequence shown here is derived from an EMBL/GenBank/DDBJ whole genome shotgun (WGS) entry which is preliminary data.</text>
</comment>
<gene>
    <name evidence="1" type="ORF">HW555_006044</name>
</gene>
<organism evidence="1 2">
    <name type="scientific">Spodoptera exigua</name>
    <name type="common">Beet armyworm</name>
    <name type="synonym">Noctua fulgens</name>
    <dbReference type="NCBI Taxonomy" id="7107"/>
    <lineage>
        <taxon>Eukaryota</taxon>
        <taxon>Metazoa</taxon>
        <taxon>Ecdysozoa</taxon>
        <taxon>Arthropoda</taxon>
        <taxon>Hexapoda</taxon>
        <taxon>Insecta</taxon>
        <taxon>Pterygota</taxon>
        <taxon>Neoptera</taxon>
        <taxon>Endopterygota</taxon>
        <taxon>Lepidoptera</taxon>
        <taxon>Glossata</taxon>
        <taxon>Ditrysia</taxon>
        <taxon>Noctuoidea</taxon>
        <taxon>Noctuidae</taxon>
        <taxon>Amphipyrinae</taxon>
        <taxon>Spodoptera</taxon>
    </lineage>
</organism>
<evidence type="ECO:0000313" key="1">
    <source>
        <dbReference type="EMBL" id="KAF9416731.1"/>
    </source>
</evidence>
<reference evidence="1" key="1">
    <citation type="submission" date="2020-08" db="EMBL/GenBank/DDBJ databases">
        <title>Spodoptera exigua strain:BAW_Kor-Di-RS1 Genome sequencing and assembly.</title>
        <authorList>
            <person name="Kim J."/>
            <person name="Nam H.Y."/>
            <person name="Kwon M."/>
            <person name="Choi J.H."/>
            <person name="Cho S.R."/>
            <person name="Kim G.-H."/>
        </authorList>
    </citation>
    <scope>NUCLEOTIDE SEQUENCE</scope>
    <source>
        <strain evidence="1">BAW_Kor-Di-RS1</strain>
        <tissue evidence="1">Whole-body</tissue>
    </source>
</reference>
<accession>A0A835GGY0</accession>
<proteinExistence type="predicted"/>
<evidence type="ECO:0000313" key="2">
    <source>
        <dbReference type="Proteomes" id="UP000648187"/>
    </source>
</evidence>
<sequence length="161" mass="17357">MADTLKTLLRKRSALKSKLTIYSNFINLVKSSAHISEMQRLDLQERFNKFDSLHSQFDELQTEIELLADDAETAFVEREEFDRQFFNLVALTRSLLGSSVNGAGSEAGFKDADSAMATEGSAAEAGAGGAPAGEPAAALPSLLSATRLTTGTYLFSCVDHC</sequence>
<protein>
    <submittedName>
        <fullName evidence="1">Uncharacterized protein</fullName>
    </submittedName>
</protein>
<dbReference type="AlphaFoldDB" id="A0A835GGY0"/>